<dbReference type="EMBL" id="CP029353">
    <property type="protein sequence ID" value="AWK88038.1"/>
    <property type="molecule type" value="Genomic_DNA"/>
</dbReference>
<dbReference type="OrthoDB" id="9814760at2"/>
<evidence type="ECO:0000256" key="4">
    <source>
        <dbReference type="SAM" id="SignalP"/>
    </source>
</evidence>
<evidence type="ECO:0000256" key="1">
    <source>
        <dbReference type="ARBA" id="ARBA00022801"/>
    </source>
</evidence>
<dbReference type="InterPro" id="IPR016986">
    <property type="entry name" value="UCP031982_abhydr"/>
</dbReference>
<evidence type="ECO:0000313" key="6">
    <source>
        <dbReference type="Proteomes" id="UP000245629"/>
    </source>
</evidence>
<dbReference type="PANTHER" id="PTHR10272:SF14">
    <property type="entry name" value="PAF ACETYLHYDROLASE FAMILY PROTEIN"/>
    <property type="match status" value="1"/>
</dbReference>
<dbReference type="GO" id="GO:0003847">
    <property type="term" value="F:1-alkyl-2-acetylglycerophosphocholine esterase activity"/>
    <property type="evidence" value="ECO:0007669"/>
    <property type="project" value="TreeGrafter"/>
</dbReference>
<gene>
    <name evidence="5" type="ORF">DEW08_14940</name>
</gene>
<dbReference type="KEGG" id="azz:DEW08_14940"/>
<feature type="signal peptide" evidence="4">
    <location>
        <begin position="1"/>
        <end position="19"/>
    </location>
</feature>
<protein>
    <submittedName>
        <fullName evidence="5">Dienelactone hydrolase</fullName>
    </submittedName>
</protein>
<keyword evidence="1 5" id="KW-0378">Hydrolase</keyword>
<dbReference type="PANTHER" id="PTHR10272">
    <property type="entry name" value="PLATELET-ACTIVATING FACTOR ACETYLHYDROLASE"/>
    <property type="match status" value="1"/>
</dbReference>
<feature type="chain" id="PRO_5015491306" evidence="4">
    <location>
        <begin position="20"/>
        <end position="331"/>
    </location>
</feature>
<dbReference type="InterPro" id="IPR029058">
    <property type="entry name" value="AB_hydrolase_fold"/>
</dbReference>
<reference evidence="6" key="1">
    <citation type="submission" date="2018-05" db="EMBL/GenBank/DDBJ databases">
        <title>Azospirillum thermophila sp. nov., a novel isolated from hot spring.</title>
        <authorList>
            <person name="Zhao Z."/>
        </authorList>
    </citation>
    <scope>NUCLEOTIDE SEQUENCE [LARGE SCALE GENOMIC DNA]</scope>
    <source>
        <strain evidence="6">CFH 70021</strain>
    </source>
</reference>
<evidence type="ECO:0000256" key="2">
    <source>
        <dbReference type="ARBA" id="ARBA00022963"/>
    </source>
</evidence>
<evidence type="ECO:0000256" key="3">
    <source>
        <dbReference type="ARBA" id="ARBA00023098"/>
    </source>
</evidence>
<dbReference type="PIRSF" id="PIRSF031982">
    <property type="entry name" value="UCP031982_abhydr"/>
    <property type="match status" value="1"/>
</dbReference>
<keyword evidence="4" id="KW-0732">Signal</keyword>
<keyword evidence="6" id="KW-1185">Reference proteome</keyword>
<sequence length="331" mass="34571">MLALLSALALLLPMERAGAAGMRQLQIPADGDRPAMSGAVWYPCAGEPADIAFGPMTIRAVRDCPVTGGRLPLVVMSHGVGGWFGGHHDTAVRLADAGFVVAAINHPLDSGRSPLRRPGDLASMTGRPGDIRRLIDHMLTGWPEAGRIDRERIGFFGFSRGGFTGLAVIGGVPDFRLLLSDCPTYPGNRWCEQVRDGSAFALPIEHDGRIRAAVIADPAAGRLFAGAGLARVSVPVQLWGSERGGDGVTPADVTTVAEALPVRPEVRVVGGAGHFAFLPPCGEAFAAAVAAEGEAELCRDEGGFDRAAFHRAFNDAVLAFLAGRLGVAAAR</sequence>
<dbReference type="Proteomes" id="UP000245629">
    <property type="component" value="Chromosome 2"/>
</dbReference>
<dbReference type="SUPFAM" id="SSF53474">
    <property type="entry name" value="alpha/beta-Hydrolases"/>
    <property type="match status" value="1"/>
</dbReference>
<name>A0A2S2CU76_9PROT</name>
<dbReference type="Gene3D" id="3.40.50.1820">
    <property type="entry name" value="alpha/beta hydrolase"/>
    <property type="match status" value="1"/>
</dbReference>
<dbReference type="GO" id="GO:0016042">
    <property type="term" value="P:lipid catabolic process"/>
    <property type="evidence" value="ECO:0007669"/>
    <property type="project" value="UniProtKB-KW"/>
</dbReference>
<evidence type="ECO:0000313" key="5">
    <source>
        <dbReference type="EMBL" id="AWK88038.1"/>
    </source>
</evidence>
<dbReference type="Pfam" id="PF03403">
    <property type="entry name" value="PAF-AH_p_II"/>
    <property type="match status" value="1"/>
</dbReference>
<proteinExistence type="predicted"/>
<accession>A0A2S2CU76</accession>
<keyword evidence="2" id="KW-0442">Lipid degradation</keyword>
<dbReference type="AlphaFoldDB" id="A0A2S2CU76"/>
<keyword evidence="3" id="KW-0443">Lipid metabolism</keyword>
<organism evidence="5 6">
    <name type="scientific">Azospirillum thermophilum</name>
    <dbReference type="NCBI Taxonomy" id="2202148"/>
    <lineage>
        <taxon>Bacteria</taxon>
        <taxon>Pseudomonadati</taxon>
        <taxon>Pseudomonadota</taxon>
        <taxon>Alphaproteobacteria</taxon>
        <taxon>Rhodospirillales</taxon>
        <taxon>Azospirillaceae</taxon>
        <taxon>Azospirillum</taxon>
    </lineage>
</organism>